<keyword evidence="6 7" id="KW-0472">Membrane</keyword>
<keyword evidence="5 7" id="KW-1133">Transmembrane helix</keyword>
<keyword evidence="2 7" id="KW-0813">Transport</keyword>
<dbReference type="PANTHER" id="PTHR30151:SF20">
    <property type="entry name" value="ABC TRANSPORTER PERMEASE PROTEIN HI_0355-RELATED"/>
    <property type="match status" value="1"/>
</dbReference>
<dbReference type="Gene3D" id="1.10.3720.10">
    <property type="entry name" value="MetI-like"/>
    <property type="match status" value="1"/>
</dbReference>
<feature type="transmembrane region" description="Helical" evidence="7">
    <location>
        <begin position="142"/>
        <end position="170"/>
    </location>
</feature>
<feature type="transmembrane region" description="Helical" evidence="7">
    <location>
        <begin position="36"/>
        <end position="61"/>
    </location>
</feature>
<dbReference type="InterPro" id="IPR035906">
    <property type="entry name" value="MetI-like_sf"/>
</dbReference>
<dbReference type="RefSeq" id="WP_270039907.1">
    <property type="nucleotide sequence ID" value="NZ_JAPDOD010000007.1"/>
</dbReference>
<keyword evidence="10" id="KW-1185">Reference proteome</keyword>
<feature type="transmembrane region" description="Helical" evidence="7">
    <location>
        <begin position="102"/>
        <end position="121"/>
    </location>
</feature>
<dbReference type="AlphaFoldDB" id="A0A9X3MQU0"/>
<evidence type="ECO:0000256" key="3">
    <source>
        <dbReference type="ARBA" id="ARBA00022475"/>
    </source>
</evidence>
<evidence type="ECO:0000256" key="6">
    <source>
        <dbReference type="ARBA" id="ARBA00023136"/>
    </source>
</evidence>
<gene>
    <name evidence="9" type="ORF">OM076_11160</name>
</gene>
<evidence type="ECO:0000256" key="2">
    <source>
        <dbReference type="ARBA" id="ARBA00022448"/>
    </source>
</evidence>
<feature type="domain" description="ABC transmembrane type-1" evidence="8">
    <location>
        <begin position="95"/>
        <end position="275"/>
    </location>
</feature>
<comment type="similarity">
    <text evidence="7">Belongs to the binding-protein-dependent transport system permease family.</text>
</comment>
<accession>A0A9X3MQU0</accession>
<feature type="transmembrane region" description="Helical" evidence="7">
    <location>
        <begin position="222"/>
        <end position="244"/>
    </location>
</feature>
<dbReference type="CDD" id="cd06261">
    <property type="entry name" value="TM_PBP2"/>
    <property type="match status" value="1"/>
</dbReference>
<evidence type="ECO:0000256" key="5">
    <source>
        <dbReference type="ARBA" id="ARBA00022989"/>
    </source>
</evidence>
<feature type="transmembrane region" description="Helical" evidence="7">
    <location>
        <begin position="256"/>
        <end position="283"/>
    </location>
</feature>
<organism evidence="9 10">
    <name type="scientific">Solirubrobacter ginsenosidimutans</name>
    <dbReference type="NCBI Taxonomy" id="490573"/>
    <lineage>
        <taxon>Bacteria</taxon>
        <taxon>Bacillati</taxon>
        <taxon>Actinomycetota</taxon>
        <taxon>Thermoleophilia</taxon>
        <taxon>Solirubrobacterales</taxon>
        <taxon>Solirubrobacteraceae</taxon>
        <taxon>Solirubrobacter</taxon>
    </lineage>
</organism>
<dbReference type="SUPFAM" id="SSF161098">
    <property type="entry name" value="MetI-like"/>
    <property type="match status" value="1"/>
</dbReference>
<dbReference type="GO" id="GO:0005886">
    <property type="term" value="C:plasma membrane"/>
    <property type="evidence" value="ECO:0007669"/>
    <property type="project" value="UniProtKB-SubCell"/>
</dbReference>
<keyword evidence="3" id="KW-1003">Cell membrane</keyword>
<dbReference type="EMBL" id="JAPDOD010000007">
    <property type="protein sequence ID" value="MDA0160824.1"/>
    <property type="molecule type" value="Genomic_DNA"/>
</dbReference>
<comment type="subcellular location">
    <subcellularLocation>
        <location evidence="1 7">Cell membrane</location>
        <topology evidence="1 7">Multi-pass membrane protein</topology>
    </subcellularLocation>
</comment>
<dbReference type="PROSITE" id="PS50928">
    <property type="entry name" value="ABC_TM1"/>
    <property type="match status" value="1"/>
</dbReference>
<dbReference type="InterPro" id="IPR000515">
    <property type="entry name" value="MetI-like"/>
</dbReference>
<keyword evidence="4 7" id="KW-0812">Transmembrane</keyword>
<sequence>MASTPLVADEARVASAAYGARSRATRRRSGVRRRPVGAGGLRSLAISTISVLAGLGLWALIYQLNVVADYSLPSPWSVAHEWWLLARKGVIWHHIWATLREAFLGFLLALVASSVLAYPLAKSRVFASVLSPYIAATQAMPMLALAPLLVVWFGLGLASHVLICAVIVFFPMLVNTAVGIADVDRTLVEAAATEGAGRWTTLIHIELPLALRTILAGVRMGATLSLTGAIVAEFVAASEGLGYLMEFARGQYDAPLLFAAALTMVLVAVIAYVVIGLLEYVLIDWE</sequence>
<dbReference type="GO" id="GO:0055085">
    <property type="term" value="P:transmembrane transport"/>
    <property type="evidence" value="ECO:0007669"/>
    <property type="project" value="InterPro"/>
</dbReference>
<protein>
    <submittedName>
        <fullName evidence="9">ABC transporter permease</fullName>
    </submittedName>
</protein>
<evidence type="ECO:0000256" key="1">
    <source>
        <dbReference type="ARBA" id="ARBA00004651"/>
    </source>
</evidence>
<evidence type="ECO:0000313" key="9">
    <source>
        <dbReference type="EMBL" id="MDA0160824.1"/>
    </source>
</evidence>
<dbReference type="PANTHER" id="PTHR30151">
    <property type="entry name" value="ALKANE SULFONATE ABC TRANSPORTER-RELATED, MEMBRANE SUBUNIT"/>
    <property type="match status" value="1"/>
</dbReference>
<dbReference type="Proteomes" id="UP001149140">
    <property type="component" value="Unassembled WGS sequence"/>
</dbReference>
<comment type="caution">
    <text evidence="9">The sequence shown here is derived from an EMBL/GenBank/DDBJ whole genome shotgun (WGS) entry which is preliminary data.</text>
</comment>
<reference evidence="9" key="1">
    <citation type="submission" date="2022-10" db="EMBL/GenBank/DDBJ databases">
        <title>The WGS of Solirubrobacter ginsenosidimutans DSM 21036.</title>
        <authorList>
            <person name="Jiang Z."/>
        </authorList>
    </citation>
    <scope>NUCLEOTIDE SEQUENCE</scope>
    <source>
        <strain evidence="9">DSM 21036</strain>
    </source>
</reference>
<proteinExistence type="inferred from homology"/>
<name>A0A9X3MQU0_9ACTN</name>
<evidence type="ECO:0000256" key="7">
    <source>
        <dbReference type="RuleBase" id="RU363032"/>
    </source>
</evidence>
<dbReference type="Pfam" id="PF00528">
    <property type="entry name" value="BPD_transp_1"/>
    <property type="match status" value="1"/>
</dbReference>
<evidence type="ECO:0000256" key="4">
    <source>
        <dbReference type="ARBA" id="ARBA00022692"/>
    </source>
</evidence>
<evidence type="ECO:0000259" key="8">
    <source>
        <dbReference type="PROSITE" id="PS50928"/>
    </source>
</evidence>
<evidence type="ECO:0000313" key="10">
    <source>
        <dbReference type="Proteomes" id="UP001149140"/>
    </source>
</evidence>